<accession>A0ABD5XS93</accession>
<sequence length="99" mass="10342">MLELLHSLSVPLQSSFPPTTATGWLVVLVLVLFAGAYVGVCLLVAVWVRRDAAVTGRSRPTLWAGAVGATLLTGGLLGLFLLAAYLWGRGPPRATAVAE</sequence>
<dbReference type="Proteomes" id="UP001596368">
    <property type="component" value="Unassembled WGS sequence"/>
</dbReference>
<evidence type="ECO:0000313" key="2">
    <source>
        <dbReference type="EMBL" id="MFC7138048.1"/>
    </source>
</evidence>
<evidence type="ECO:0000313" key="3">
    <source>
        <dbReference type="Proteomes" id="UP001596368"/>
    </source>
</evidence>
<protein>
    <recommendedName>
        <fullName evidence="4">Phospholipase_D-nuclease N-terminal</fullName>
    </recommendedName>
</protein>
<gene>
    <name evidence="2" type="ORF">ACFQRB_19435</name>
</gene>
<keyword evidence="1" id="KW-0812">Transmembrane</keyword>
<organism evidence="2 3">
    <name type="scientific">Halobaculum litoreum</name>
    <dbReference type="NCBI Taxonomy" id="3031998"/>
    <lineage>
        <taxon>Archaea</taxon>
        <taxon>Methanobacteriati</taxon>
        <taxon>Methanobacteriota</taxon>
        <taxon>Stenosarchaea group</taxon>
        <taxon>Halobacteria</taxon>
        <taxon>Halobacteriales</taxon>
        <taxon>Haloferacaceae</taxon>
        <taxon>Halobaculum</taxon>
    </lineage>
</organism>
<reference evidence="2 3" key="1">
    <citation type="journal article" date="2019" name="Int. J. Syst. Evol. Microbiol.">
        <title>The Global Catalogue of Microorganisms (GCM) 10K type strain sequencing project: providing services to taxonomists for standard genome sequencing and annotation.</title>
        <authorList>
            <consortium name="The Broad Institute Genomics Platform"/>
            <consortium name="The Broad Institute Genome Sequencing Center for Infectious Disease"/>
            <person name="Wu L."/>
            <person name="Ma J."/>
        </authorList>
    </citation>
    <scope>NUCLEOTIDE SEQUENCE [LARGE SCALE GENOMIC DNA]</scope>
    <source>
        <strain evidence="2 3">DT92</strain>
    </source>
</reference>
<feature type="transmembrane region" description="Helical" evidence="1">
    <location>
        <begin position="60"/>
        <end position="87"/>
    </location>
</feature>
<dbReference type="AlphaFoldDB" id="A0ABD5XS93"/>
<proteinExistence type="predicted"/>
<dbReference type="EMBL" id="JBHSZG010000008">
    <property type="protein sequence ID" value="MFC7138048.1"/>
    <property type="molecule type" value="Genomic_DNA"/>
</dbReference>
<feature type="transmembrane region" description="Helical" evidence="1">
    <location>
        <begin position="24"/>
        <end position="48"/>
    </location>
</feature>
<comment type="caution">
    <text evidence="2">The sequence shown here is derived from an EMBL/GenBank/DDBJ whole genome shotgun (WGS) entry which is preliminary data.</text>
</comment>
<evidence type="ECO:0008006" key="4">
    <source>
        <dbReference type="Google" id="ProtNLM"/>
    </source>
</evidence>
<name>A0ABD5XS93_9EURY</name>
<keyword evidence="1" id="KW-1133">Transmembrane helix</keyword>
<evidence type="ECO:0000256" key="1">
    <source>
        <dbReference type="SAM" id="Phobius"/>
    </source>
</evidence>
<keyword evidence="1" id="KW-0472">Membrane</keyword>
<keyword evidence="3" id="KW-1185">Reference proteome</keyword>